<evidence type="ECO:0000256" key="1">
    <source>
        <dbReference type="ARBA" id="ARBA00000085"/>
    </source>
</evidence>
<dbReference type="CDD" id="cd00082">
    <property type="entry name" value="HisKA"/>
    <property type="match status" value="1"/>
</dbReference>
<feature type="transmembrane region" description="Helical" evidence="13">
    <location>
        <begin position="165"/>
        <end position="182"/>
    </location>
</feature>
<keyword evidence="7 13" id="KW-0812">Transmembrane</keyword>
<dbReference type="GO" id="GO:0005524">
    <property type="term" value="F:ATP binding"/>
    <property type="evidence" value="ECO:0007669"/>
    <property type="project" value="UniProtKB-KW"/>
</dbReference>
<evidence type="ECO:0000256" key="7">
    <source>
        <dbReference type="ARBA" id="ARBA00022692"/>
    </source>
</evidence>
<keyword evidence="16" id="KW-1185">Reference proteome</keyword>
<dbReference type="EMBL" id="JAYWLC010000001">
    <property type="protein sequence ID" value="MER5170413.1"/>
    <property type="molecule type" value="Genomic_DNA"/>
</dbReference>
<evidence type="ECO:0000256" key="11">
    <source>
        <dbReference type="ARBA" id="ARBA00023136"/>
    </source>
</evidence>
<dbReference type="PANTHER" id="PTHR43711:SF1">
    <property type="entry name" value="HISTIDINE KINASE 1"/>
    <property type="match status" value="1"/>
</dbReference>
<keyword evidence="10" id="KW-0902">Two-component regulatory system</keyword>
<dbReference type="InterPro" id="IPR050736">
    <property type="entry name" value="Sensor_HK_Regulatory"/>
</dbReference>
<evidence type="ECO:0000256" key="8">
    <source>
        <dbReference type="ARBA" id="ARBA00022777"/>
    </source>
</evidence>
<dbReference type="InterPro" id="IPR038377">
    <property type="entry name" value="Na/Glc_symporter_sf"/>
</dbReference>
<dbReference type="InterPro" id="IPR004358">
    <property type="entry name" value="Sig_transdc_His_kin-like_C"/>
</dbReference>
<feature type="transmembrane region" description="Helical" evidence="13">
    <location>
        <begin position="69"/>
        <end position="87"/>
    </location>
</feature>
<feature type="transmembrane region" description="Helical" evidence="13">
    <location>
        <begin position="437"/>
        <end position="459"/>
    </location>
</feature>
<dbReference type="SMART" id="SM00388">
    <property type="entry name" value="HisKA"/>
    <property type="match status" value="1"/>
</dbReference>
<dbReference type="SMART" id="SM00387">
    <property type="entry name" value="HATPase_c"/>
    <property type="match status" value="1"/>
</dbReference>
<reference evidence="15 16" key="2">
    <citation type="submission" date="2024-06" db="EMBL/GenBank/DDBJ databases">
        <title>Thioclava kandeliae sp. nov. from a rhizosphere soil sample of Kandelia candel in a mangrove.</title>
        <authorList>
            <person name="Mu T."/>
        </authorList>
    </citation>
    <scope>NUCLEOTIDE SEQUENCE [LARGE SCALE GENOMIC DNA]</scope>
    <source>
        <strain evidence="15 16">CPCC 100088</strain>
    </source>
</reference>
<dbReference type="InterPro" id="IPR001734">
    <property type="entry name" value="Na/solute_symporter"/>
</dbReference>
<gene>
    <name evidence="15" type="ORF">VSX56_01385</name>
</gene>
<feature type="transmembrane region" description="Helical" evidence="13">
    <location>
        <begin position="6"/>
        <end position="24"/>
    </location>
</feature>
<dbReference type="Pfam" id="PF02518">
    <property type="entry name" value="HATPase_c"/>
    <property type="match status" value="1"/>
</dbReference>
<dbReference type="Gene3D" id="3.30.565.10">
    <property type="entry name" value="Histidine kinase-like ATPase, C-terminal domain"/>
    <property type="match status" value="1"/>
</dbReference>
<dbReference type="InterPro" id="IPR036890">
    <property type="entry name" value="HATPase_C_sf"/>
</dbReference>
<sequence length="902" mass="98017">MSFDGLILVCLAYVILLFGVAFWAEGRARRGHMGILQSPWVYTLSLSIYCTAWTFYGAVGYAARSGLEFVTIYLGPSLVFCGWWWLLRKLVQVGRAQRVTSVADLISARYGKSNSLGVVVTLLAVLAATPYIALQLQSVTESLSAFAVPVADGGMVPVSDAKQSWAMWIAIGLAAFAILFGTRNLDARERHHGVVMAIALEAVVKLVAVLAVGGFVVWVLGGGWGPIMERIDLHATQDWVPQSGRFMGLTLLSAAAILTLPRMFQVLVVENVEERHLAFAAWAFPAYLALISVFVLPIAVMGLELLPEGANPDLFVLTVPLSQGHDWLALLAFLGGFSSATSMVIVAAIALATMISNQIVTPLWLALWPAHNSNLRHIVLMSRRVAIALVMGLGFGYYRLSGQGALAEIGLIAFVGAAQTLPALLGGLYWRGGTHQGALTGLLLGGAIWVYTLFVPSFGEGGLMSAQMLAEGPWGIGWLRPEALFGLEGMDPLLHALFWSLFFNVTGYVTLSLLSFPPPLERLQGVAFVNIYEEGPGPRGWHMAVAEAEDYLSMAQRILGAQVAQRFFQEEAARQGKTGWLPDPTRDFLTALERRLAGSVGSATAHAMLAQLSGGRVISVRDLINMASEAADIKEHSYQLETKSEELAQVARQLREANDKLTRISVQKDAFLGQISHELRTPMTSIRAFSEILMEPDLPEAMRRDYAKIILDEARRLTRLLDDLLDLSVLEHRKVQLHIGATNLHDLLDRATQAAGPEAGHEAGQLRIERDFPSEHVGLITDGDRLVQVFINLITNARKYCAAAKPVLRIEVRRDGEFAQIDFIDNGQGIPKAEQDLIFEKFSRLTDTAKAGGAGLGLAICKEILGNLGGSIDYLPGQGGAAFRVRAPLRSVKNVVDVKDGL</sequence>
<dbReference type="Pfam" id="PF00512">
    <property type="entry name" value="HisKA"/>
    <property type="match status" value="1"/>
</dbReference>
<dbReference type="PANTHER" id="PTHR43711">
    <property type="entry name" value="TWO-COMPONENT HISTIDINE KINASE"/>
    <property type="match status" value="1"/>
</dbReference>
<dbReference type="SUPFAM" id="SSF47384">
    <property type="entry name" value="Homodimeric domain of signal transducing histidine kinase"/>
    <property type="match status" value="1"/>
</dbReference>
<evidence type="ECO:0000256" key="12">
    <source>
        <dbReference type="SAM" id="Coils"/>
    </source>
</evidence>
<comment type="catalytic activity">
    <reaction evidence="1">
        <text>ATP + protein L-histidine = ADP + protein N-phospho-L-histidine.</text>
        <dbReference type="EC" id="2.7.13.3"/>
    </reaction>
</comment>
<dbReference type="InterPro" id="IPR005467">
    <property type="entry name" value="His_kinase_dom"/>
</dbReference>
<accession>A0ABV1SBY2</accession>
<evidence type="ECO:0000256" key="4">
    <source>
        <dbReference type="ARBA" id="ARBA00012438"/>
    </source>
</evidence>
<dbReference type="InterPro" id="IPR036097">
    <property type="entry name" value="HisK_dim/P_sf"/>
</dbReference>
<keyword evidence="5" id="KW-0597">Phosphoprotein</keyword>
<dbReference type="PROSITE" id="PS50109">
    <property type="entry name" value="HIS_KIN"/>
    <property type="match status" value="1"/>
</dbReference>
<dbReference type="CDD" id="cd10322">
    <property type="entry name" value="SLC5sbd"/>
    <property type="match status" value="1"/>
</dbReference>
<feature type="transmembrane region" description="Helical" evidence="13">
    <location>
        <begin position="194"/>
        <end position="220"/>
    </location>
</feature>
<dbReference type="Gene3D" id="1.20.1730.10">
    <property type="entry name" value="Sodium/glucose cotransporter"/>
    <property type="match status" value="1"/>
</dbReference>
<feature type="transmembrane region" description="Helical" evidence="13">
    <location>
        <begin position="281"/>
        <end position="307"/>
    </location>
</feature>
<name>A0ABV1SBY2_9RHOB</name>
<keyword evidence="15" id="KW-0547">Nucleotide-binding</keyword>
<dbReference type="PRINTS" id="PR00344">
    <property type="entry name" value="BCTRLSENSOR"/>
</dbReference>
<dbReference type="InterPro" id="IPR003661">
    <property type="entry name" value="HisK_dim/P_dom"/>
</dbReference>
<dbReference type="EC" id="2.7.13.3" evidence="4"/>
<comment type="similarity">
    <text evidence="3">Belongs to the sodium:solute symporter (SSF) (TC 2.A.21) family.</text>
</comment>
<evidence type="ECO:0000256" key="3">
    <source>
        <dbReference type="ARBA" id="ARBA00006434"/>
    </source>
</evidence>
<keyword evidence="9 13" id="KW-1133">Transmembrane helix</keyword>
<reference evidence="15 16" key="1">
    <citation type="submission" date="2024-01" db="EMBL/GenBank/DDBJ databases">
        <authorList>
            <person name="Deng Y."/>
            <person name="Su J."/>
        </authorList>
    </citation>
    <scope>NUCLEOTIDE SEQUENCE [LARGE SCALE GENOMIC DNA]</scope>
    <source>
        <strain evidence="15 16">CPCC 100088</strain>
    </source>
</reference>
<dbReference type="SUPFAM" id="SSF55874">
    <property type="entry name" value="ATPase domain of HSP90 chaperone/DNA topoisomerase II/histidine kinase"/>
    <property type="match status" value="1"/>
</dbReference>
<evidence type="ECO:0000256" key="13">
    <source>
        <dbReference type="SAM" id="Phobius"/>
    </source>
</evidence>
<feature type="transmembrane region" description="Helical" evidence="13">
    <location>
        <begin position="246"/>
        <end position="269"/>
    </location>
</feature>
<proteinExistence type="inferred from homology"/>
<keyword evidence="11 13" id="KW-0472">Membrane</keyword>
<dbReference type="PROSITE" id="PS50283">
    <property type="entry name" value="NA_SOLUT_SYMP_3"/>
    <property type="match status" value="1"/>
</dbReference>
<evidence type="ECO:0000313" key="15">
    <source>
        <dbReference type="EMBL" id="MER5170413.1"/>
    </source>
</evidence>
<keyword evidence="8" id="KW-0418">Kinase</keyword>
<dbReference type="CDD" id="cd00075">
    <property type="entry name" value="HATPase"/>
    <property type="match status" value="1"/>
</dbReference>
<dbReference type="Proteomes" id="UP001438953">
    <property type="component" value="Unassembled WGS sequence"/>
</dbReference>
<organism evidence="15 16">
    <name type="scientific">Thioclava kandeliae</name>
    <dbReference type="NCBI Taxonomy" id="3070818"/>
    <lineage>
        <taxon>Bacteria</taxon>
        <taxon>Pseudomonadati</taxon>
        <taxon>Pseudomonadota</taxon>
        <taxon>Alphaproteobacteria</taxon>
        <taxon>Rhodobacterales</taxon>
        <taxon>Paracoccaceae</taxon>
        <taxon>Thioclava</taxon>
    </lineage>
</organism>
<comment type="subcellular location">
    <subcellularLocation>
        <location evidence="2">Membrane</location>
        <topology evidence="2">Multi-pass membrane protein</topology>
    </subcellularLocation>
</comment>
<keyword evidence="15" id="KW-0067">ATP-binding</keyword>
<feature type="domain" description="Histidine kinase" evidence="14">
    <location>
        <begin position="674"/>
        <end position="891"/>
    </location>
</feature>
<dbReference type="Gene3D" id="1.10.287.130">
    <property type="match status" value="1"/>
</dbReference>
<keyword evidence="6" id="KW-0808">Transferase</keyword>
<feature type="transmembrane region" description="Helical" evidence="13">
    <location>
        <begin position="409"/>
        <end position="430"/>
    </location>
</feature>
<feature type="transmembrane region" description="Helical" evidence="13">
    <location>
        <begin position="40"/>
        <end position="63"/>
    </location>
</feature>
<evidence type="ECO:0000313" key="16">
    <source>
        <dbReference type="Proteomes" id="UP001438953"/>
    </source>
</evidence>
<dbReference type="InterPro" id="IPR003594">
    <property type="entry name" value="HATPase_dom"/>
</dbReference>
<evidence type="ECO:0000256" key="9">
    <source>
        <dbReference type="ARBA" id="ARBA00022989"/>
    </source>
</evidence>
<feature type="transmembrane region" description="Helical" evidence="13">
    <location>
        <begin position="116"/>
        <end position="134"/>
    </location>
</feature>
<protein>
    <recommendedName>
        <fullName evidence="4">histidine kinase</fullName>
        <ecNumber evidence="4">2.7.13.3</ecNumber>
    </recommendedName>
</protein>
<evidence type="ECO:0000256" key="2">
    <source>
        <dbReference type="ARBA" id="ARBA00004141"/>
    </source>
</evidence>
<feature type="transmembrane region" description="Helical" evidence="13">
    <location>
        <begin position="327"/>
        <end position="354"/>
    </location>
</feature>
<keyword evidence="12" id="KW-0175">Coiled coil</keyword>
<evidence type="ECO:0000259" key="14">
    <source>
        <dbReference type="PROSITE" id="PS50109"/>
    </source>
</evidence>
<dbReference type="RefSeq" id="WP_350934645.1">
    <property type="nucleotide sequence ID" value="NZ_JAYWLC010000001.1"/>
</dbReference>
<evidence type="ECO:0000256" key="10">
    <source>
        <dbReference type="ARBA" id="ARBA00023012"/>
    </source>
</evidence>
<feature type="transmembrane region" description="Helical" evidence="13">
    <location>
        <begin position="375"/>
        <end position="397"/>
    </location>
</feature>
<feature type="coiled-coil region" evidence="12">
    <location>
        <begin position="640"/>
        <end position="667"/>
    </location>
</feature>
<comment type="caution">
    <text evidence="15">The sequence shown here is derived from an EMBL/GenBank/DDBJ whole genome shotgun (WGS) entry which is preliminary data.</text>
</comment>
<evidence type="ECO:0000256" key="6">
    <source>
        <dbReference type="ARBA" id="ARBA00022679"/>
    </source>
</evidence>
<evidence type="ECO:0000256" key="5">
    <source>
        <dbReference type="ARBA" id="ARBA00022553"/>
    </source>
</evidence>